<comment type="caution">
    <text evidence="2">The sequence shown here is derived from an EMBL/GenBank/DDBJ whole genome shotgun (WGS) entry which is preliminary data.</text>
</comment>
<name>X0UNK2_9ZZZZ</name>
<dbReference type="EMBL" id="BARS01029687">
    <property type="protein sequence ID" value="GAG07354.1"/>
    <property type="molecule type" value="Genomic_DNA"/>
</dbReference>
<dbReference type="Pfam" id="PF03479">
    <property type="entry name" value="PCC"/>
    <property type="match status" value="1"/>
</dbReference>
<dbReference type="InterPro" id="IPR005175">
    <property type="entry name" value="PPC_dom"/>
</dbReference>
<dbReference type="Gene3D" id="3.30.1330.80">
    <property type="entry name" value="Hypothetical protein, similar to alpha- acetolactate decarboxylase, domain 2"/>
    <property type="match status" value="1"/>
</dbReference>
<evidence type="ECO:0000313" key="2">
    <source>
        <dbReference type="EMBL" id="GAG07354.1"/>
    </source>
</evidence>
<reference evidence="2" key="1">
    <citation type="journal article" date="2014" name="Front. Microbiol.">
        <title>High frequency of phylogenetically diverse reductive dehalogenase-homologous genes in deep subseafloor sedimentary metagenomes.</title>
        <authorList>
            <person name="Kawai M."/>
            <person name="Futagami T."/>
            <person name="Toyoda A."/>
            <person name="Takaki Y."/>
            <person name="Nishi S."/>
            <person name="Hori S."/>
            <person name="Arai W."/>
            <person name="Tsubouchi T."/>
            <person name="Morono Y."/>
            <person name="Uchiyama I."/>
            <person name="Ito T."/>
            <person name="Fujiyama A."/>
            <person name="Inagaki F."/>
            <person name="Takami H."/>
        </authorList>
    </citation>
    <scope>NUCLEOTIDE SEQUENCE</scope>
    <source>
        <strain evidence="2">Expedition CK06-06</strain>
    </source>
</reference>
<evidence type="ECO:0000259" key="1">
    <source>
        <dbReference type="PROSITE" id="PS51742"/>
    </source>
</evidence>
<accession>X0UNK2</accession>
<feature type="domain" description="PPC" evidence="1">
    <location>
        <begin position="1"/>
        <end position="100"/>
    </location>
</feature>
<feature type="non-terminal residue" evidence="2">
    <location>
        <position position="1"/>
    </location>
</feature>
<proteinExistence type="predicted"/>
<sequence length="100" mass="10771">RGGKIVVGPKDGEATPVIPLTFTLQGVHEISAVGTIFPDSHGQPRVHMHAALGREGKARVGCIRTGIEVWKIGEIIVLEIIDNTAQRKEDSKTGFTMLES</sequence>
<gene>
    <name evidence="2" type="ORF">S01H1_46362</name>
</gene>
<dbReference type="AlphaFoldDB" id="X0UNK2"/>
<protein>
    <recommendedName>
        <fullName evidence="1">PPC domain-containing protein</fullName>
    </recommendedName>
</protein>
<organism evidence="2">
    <name type="scientific">marine sediment metagenome</name>
    <dbReference type="NCBI Taxonomy" id="412755"/>
    <lineage>
        <taxon>unclassified sequences</taxon>
        <taxon>metagenomes</taxon>
        <taxon>ecological metagenomes</taxon>
    </lineage>
</organism>
<dbReference type="PROSITE" id="PS51742">
    <property type="entry name" value="PPC"/>
    <property type="match status" value="1"/>
</dbReference>
<dbReference type="SUPFAM" id="SSF117856">
    <property type="entry name" value="AF0104/ALDC/Ptd012-like"/>
    <property type="match status" value="1"/>
</dbReference>